<protein>
    <submittedName>
        <fullName evidence="3">Uncharacterized protein</fullName>
    </submittedName>
</protein>
<evidence type="ECO:0000313" key="4">
    <source>
        <dbReference type="Proteomes" id="UP000570595"/>
    </source>
</evidence>
<gene>
    <name evidence="3" type="ORF">FOZ61_002738</name>
</gene>
<feature type="compositionally biased region" description="Basic and acidic residues" evidence="2">
    <location>
        <begin position="907"/>
        <end position="922"/>
    </location>
</feature>
<feature type="region of interest" description="Disordered" evidence="2">
    <location>
        <begin position="893"/>
        <end position="922"/>
    </location>
</feature>
<feature type="region of interest" description="Disordered" evidence="2">
    <location>
        <begin position="515"/>
        <end position="548"/>
    </location>
</feature>
<evidence type="ECO:0000256" key="2">
    <source>
        <dbReference type="SAM" id="MobiDB-lite"/>
    </source>
</evidence>
<dbReference type="EMBL" id="JABAHT010000179">
    <property type="protein sequence ID" value="KAF4662065.1"/>
    <property type="molecule type" value="Genomic_DNA"/>
</dbReference>
<dbReference type="OrthoDB" id="10374681at2759"/>
<sequence length="922" mass="100375">MLQSLDIDAWSLQVLRQKLTADSGTTDIVNAEPTPEVREKLQSDGTLSEECHGDETLVNLCVEYCGRYGCPYYTGLASVVTACRGITEEDPSLDLMQLVHYITRRLCSTSKGGLLKAVVNYFNMPPESAETMDGLVATGLASVCSTWKAALRLWASLVFSEQPAATVPLVAAAYVTEFGSAGLGADDVARLLRSAKAFKVPESFVAQWEGGNDEEAAFLVEPKLIATVLQNKFKRDVRGSEDETVVDGLFGCSLDGHPIYEAGASDSTNGDTFVLLDARGSDCVARCELQPVVEAYWIQRTIQPRRRPTLPTEDWMKELDELDASTSPAEEPADKPKLENIRKERPVVVHRLRGKFAVTIDGDADYDSATPEREALLGKLSADVYSNMHIVVIGEGPAPDQRSSIMSRCLAPIKHVSVLHGGWPALIAALCDLDNSTDFLNWVAFCSPFSEKTIPKRSASQSSAASALLKPETLESLQVNWEESKKNMAKGWDAFGRSMSSAWKDLGAAAQKQKAAATAAAARRSNSATTESQGPAADPTGAPPTTLNLNTVLTEQDKAAIAENMNKAKNVMAGWIAKSDKFIHEQQTKLVKQQEEKKREEERKRAETAAIIAAMQDGTAASTSTNGTKGTGRGEKQGPQSKSAAGAAGRVYADDELSNDEDDNIFEIGDESSDDEVDDDGRVAGGDNSPKKEANQSSEQSCLRDASVMVGSLQRLQKGDVISWEEDLVPAGARKFHCQKLTRQSRLDRKRPPPELVETAESTNWWNNAKKFASTLAAPFDPIVPVDRVIVLVLNQLLICEDLGDSKLKVKSNHRVQQIQRVSFAEDQPDRISFLYRVRCLAANTTESIPQNSPKCNTYKLLPMPGSPDKSTNEQLMSCLKQRLSSLNVGMRLTVTDGPPARPPAPRAKEKSDRGADHDLLD</sequence>
<comment type="caution">
    <text evidence="3">The sequence shown here is derived from an EMBL/GenBank/DDBJ whole genome shotgun (WGS) entry which is preliminary data.</text>
</comment>
<proteinExistence type="predicted"/>
<feature type="coiled-coil region" evidence="1">
    <location>
        <begin position="583"/>
        <end position="611"/>
    </location>
</feature>
<dbReference type="AlphaFoldDB" id="A0A7J6LRZ0"/>
<accession>A0A7J6LRZ0</accession>
<reference evidence="3 4" key="1">
    <citation type="submission" date="2020-04" db="EMBL/GenBank/DDBJ databases">
        <title>Perkinsus olseni comparative genomics.</title>
        <authorList>
            <person name="Bogema D.R."/>
        </authorList>
    </citation>
    <scope>NUCLEOTIDE SEQUENCE [LARGE SCALE GENOMIC DNA]</scope>
    <source>
        <strain evidence="3">ATCC PRA-179</strain>
    </source>
</reference>
<name>A0A7J6LRZ0_PEROL</name>
<evidence type="ECO:0000313" key="3">
    <source>
        <dbReference type="EMBL" id="KAF4662065.1"/>
    </source>
</evidence>
<organism evidence="3 4">
    <name type="scientific">Perkinsus olseni</name>
    <name type="common">Perkinsus atlanticus</name>
    <dbReference type="NCBI Taxonomy" id="32597"/>
    <lineage>
        <taxon>Eukaryota</taxon>
        <taxon>Sar</taxon>
        <taxon>Alveolata</taxon>
        <taxon>Perkinsozoa</taxon>
        <taxon>Perkinsea</taxon>
        <taxon>Perkinsida</taxon>
        <taxon>Perkinsidae</taxon>
        <taxon>Perkinsus</taxon>
    </lineage>
</organism>
<feature type="compositionally biased region" description="Polar residues" evidence="2">
    <location>
        <begin position="619"/>
        <end position="628"/>
    </location>
</feature>
<keyword evidence="1" id="KW-0175">Coiled coil</keyword>
<feature type="compositionally biased region" description="Acidic residues" evidence="2">
    <location>
        <begin position="654"/>
        <end position="679"/>
    </location>
</feature>
<dbReference type="Proteomes" id="UP000570595">
    <property type="component" value="Unassembled WGS sequence"/>
</dbReference>
<feature type="region of interest" description="Disordered" evidence="2">
    <location>
        <begin position="614"/>
        <end position="702"/>
    </location>
</feature>
<evidence type="ECO:0000256" key="1">
    <source>
        <dbReference type="SAM" id="Coils"/>
    </source>
</evidence>